<dbReference type="EMBL" id="JAJSOF020000013">
    <property type="protein sequence ID" value="KAJ4443018.1"/>
    <property type="molecule type" value="Genomic_DNA"/>
</dbReference>
<keyword evidence="3" id="KW-1185">Reference proteome</keyword>
<feature type="region of interest" description="Disordered" evidence="1">
    <location>
        <begin position="67"/>
        <end position="97"/>
    </location>
</feature>
<name>A0ABQ8T9T8_PERAM</name>
<proteinExistence type="predicted"/>
<evidence type="ECO:0000313" key="2">
    <source>
        <dbReference type="EMBL" id="KAJ4443018.1"/>
    </source>
</evidence>
<evidence type="ECO:0000313" key="3">
    <source>
        <dbReference type="Proteomes" id="UP001148838"/>
    </source>
</evidence>
<accession>A0ABQ8T9T8</accession>
<organism evidence="2 3">
    <name type="scientific">Periplaneta americana</name>
    <name type="common">American cockroach</name>
    <name type="synonym">Blatta americana</name>
    <dbReference type="NCBI Taxonomy" id="6978"/>
    <lineage>
        <taxon>Eukaryota</taxon>
        <taxon>Metazoa</taxon>
        <taxon>Ecdysozoa</taxon>
        <taxon>Arthropoda</taxon>
        <taxon>Hexapoda</taxon>
        <taxon>Insecta</taxon>
        <taxon>Pterygota</taxon>
        <taxon>Neoptera</taxon>
        <taxon>Polyneoptera</taxon>
        <taxon>Dictyoptera</taxon>
        <taxon>Blattodea</taxon>
        <taxon>Blattoidea</taxon>
        <taxon>Blattidae</taxon>
        <taxon>Blattinae</taxon>
        <taxon>Periplaneta</taxon>
    </lineage>
</organism>
<reference evidence="2 3" key="1">
    <citation type="journal article" date="2022" name="Allergy">
        <title>Genome assembly and annotation of Periplaneta americana reveal a comprehensive cockroach allergen profile.</title>
        <authorList>
            <person name="Wang L."/>
            <person name="Xiong Q."/>
            <person name="Saelim N."/>
            <person name="Wang L."/>
            <person name="Nong W."/>
            <person name="Wan A.T."/>
            <person name="Shi M."/>
            <person name="Liu X."/>
            <person name="Cao Q."/>
            <person name="Hui J.H.L."/>
            <person name="Sookrung N."/>
            <person name="Leung T.F."/>
            <person name="Tungtrongchitr A."/>
            <person name="Tsui S.K.W."/>
        </authorList>
    </citation>
    <scope>NUCLEOTIDE SEQUENCE [LARGE SCALE GENOMIC DNA]</scope>
    <source>
        <strain evidence="2">PWHHKU_190912</strain>
    </source>
</reference>
<comment type="caution">
    <text evidence="2">The sequence shown here is derived from an EMBL/GenBank/DDBJ whole genome shotgun (WGS) entry which is preliminary data.</text>
</comment>
<protein>
    <submittedName>
        <fullName evidence="2">Uncharacterized protein</fullName>
    </submittedName>
</protein>
<dbReference type="Proteomes" id="UP001148838">
    <property type="component" value="Unassembled WGS sequence"/>
</dbReference>
<evidence type="ECO:0000256" key="1">
    <source>
        <dbReference type="SAM" id="MobiDB-lite"/>
    </source>
</evidence>
<sequence length="97" mass="10911">MTPLEIKVDMDVTLGESGPAFSTVKKRVAQFKHGRENVEDDPAVDVQQQQQGLMHHEFIPEGRTVTKELCRNPPSPLGRSEKETSRKVGRKQLVPYA</sequence>
<gene>
    <name evidence="2" type="ORF">ANN_04668</name>
</gene>